<dbReference type="RefSeq" id="WP_265689413.1">
    <property type="nucleotide sequence ID" value="NZ_JAKRRX010000217.1"/>
</dbReference>
<dbReference type="Gene3D" id="2.60.40.290">
    <property type="match status" value="1"/>
</dbReference>
<keyword evidence="11" id="KW-1185">Reference proteome</keyword>
<dbReference type="PROSITE" id="PS00659">
    <property type="entry name" value="GLYCOSYL_HYDROL_F5"/>
    <property type="match status" value="1"/>
</dbReference>
<feature type="signal peptide" evidence="8">
    <location>
        <begin position="1"/>
        <end position="20"/>
    </location>
</feature>
<dbReference type="GO" id="GO:0008810">
    <property type="term" value="F:cellulase activity"/>
    <property type="evidence" value="ECO:0007669"/>
    <property type="project" value="UniProtKB-EC"/>
</dbReference>
<name>A0A9X3HU72_9VIBR</name>
<dbReference type="Pfam" id="PF00150">
    <property type="entry name" value="Cellulase"/>
    <property type="match status" value="1"/>
</dbReference>
<evidence type="ECO:0000259" key="9">
    <source>
        <dbReference type="PROSITE" id="PS51173"/>
    </source>
</evidence>
<comment type="catalytic activity">
    <reaction evidence="1">
        <text>Endohydrolysis of (1-&gt;4)-beta-D-glucosidic linkages in cellulose, lichenin and cereal beta-D-glucans.</text>
        <dbReference type="EC" id="3.2.1.4"/>
    </reaction>
</comment>
<evidence type="ECO:0000256" key="2">
    <source>
        <dbReference type="ARBA" id="ARBA00012601"/>
    </source>
</evidence>
<dbReference type="InterPro" id="IPR017853">
    <property type="entry name" value="GH"/>
</dbReference>
<organism evidence="10 11">
    <name type="scientific">Vibrio paucivorans</name>
    <dbReference type="NCBI Taxonomy" id="2829489"/>
    <lineage>
        <taxon>Bacteria</taxon>
        <taxon>Pseudomonadati</taxon>
        <taxon>Pseudomonadota</taxon>
        <taxon>Gammaproteobacteria</taxon>
        <taxon>Vibrionales</taxon>
        <taxon>Vibrionaceae</taxon>
        <taxon>Vibrio</taxon>
    </lineage>
</organism>
<dbReference type="InterPro" id="IPR012291">
    <property type="entry name" value="CBM2_carb-bd_dom_sf"/>
</dbReference>
<evidence type="ECO:0000256" key="3">
    <source>
        <dbReference type="ARBA" id="ARBA00022801"/>
    </source>
</evidence>
<evidence type="ECO:0000256" key="8">
    <source>
        <dbReference type="SAM" id="SignalP"/>
    </source>
</evidence>
<dbReference type="GO" id="GO:0030247">
    <property type="term" value="F:polysaccharide binding"/>
    <property type="evidence" value="ECO:0007669"/>
    <property type="project" value="UniProtKB-UniRule"/>
</dbReference>
<keyword evidence="3" id="KW-0378">Hydrolase</keyword>
<keyword evidence="4" id="KW-0136">Cellulose degradation</keyword>
<proteinExistence type="predicted"/>
<dbReference type="InterPro" id="IPR008965">
    <property type="entry name" value="CBM2/CBM3_carb-bd_dom_sf"/>
</dbReference>
<dbReference type="GO" id="GO:0030245">
    <property type="term" value="P:cellulose catabolic process"/>
    <property type="evidence" value="ECO:0007669"/>
    <property type="project" value="UniProtKB-KW"/>
</dbReference>
<sequence length="705" mass="78150">MKLSTAASLICLLLGGQAFANLDNNNDWLHVEGNKVVNKHGQQVWLTGANWFGFNTQERVLHGLWQVNLDDTIKSISRRGVNLLRIPISTELIHEWSQGQTSIPSVNTSANPELSGKTDLQVFDALIESSKKYGVKILLDVHSAEADNMGHIYEMWYKGDITPEIFYSTWEWITERYQNDDTIIAMDIQNEPHGKPYSSTTFAKWDDSTDINNWKYACETASNRILAINPNLIVMCEGIESYPIDGKDWGSQDEDDYYNNWWGGNLRGVRDYPIDLGDNQDQLMYSPHDYGPLVFAQDWFYEGFNKDTLYQDVWKDNWMYIHEENIAPLLIGEWGGFMDGGDNEKWMLAIRDLIVEHELHHTFWAINPNSGDTGGLLENDWVTWDEEKYAIFEPSLWKDQNNRYIGLDHQVPLGGEGYGTNVAEYYGSLFPSIAVTEPEENGDVLINSELKIQYSSYQIDSVQAYVGSELVATGNDEYVVVSVPENPGPFVVKLVGLMGEEPSDVVATLSLNAVESVPASINLVSPTDGESVTQGGLLTVVVELVNASGYQASFDSETLTVNDGSDAVFVVDAEPGNYSVSVVGIDQQNQPVTSAHSVDIAVVPPVAVSCELGTQDVWPGGFVLNNIQVTNTGTEAISGWTLLLKFEESVSLINGWNAEYTQLDDHTISMSGSGHTLSIEPGQSHAVGLQGAYQGGFSQPECVLE</sequence>
<dbReference type="AlphaFoldDB" id="A0A9X3HU72"/>
<dbReference type="PANTHER" id="PTHR35923">
    <property type="entry name" value="MAJOR EXTRACELLULAR ENDOGLUCANASE"/>
    <property type="match status" value="1"/>
</dbReference>
<evidence type="ECO:0000256" key="5">
    <source>
        <dbReference type="ARBA" id="ARBA00023277"/>
    </source>
</evidence>
<feature type="domain" description="CBM2" evidence="9">
    <location>
        <begin position="601"/>
        <end position="705"/>
    </location>
</feature>
<evidence type="ECO:0000313" key="11">
    <source>
        <dbReference type="Proteomes" id="UP001155586"/>
    </source>
</evidence>
<keyword evidence="8" id="KW-0732">Signal</keyword>
<comment type="caution">
    <text evidence="10">The sequence shown here is derived from an EMBL/GenBank/DDBJ whole genome shotgun (WGS) entry which is preliminary data.</text>
</comment>
<keyword evidence="5" id="KW-0119">Carbohydrate metabolism</keyword>
<dbReference type="InterPro" id="IPR018087">
    <property type="entry name" value="Glyco_hydro_5_CS"/>
</dbReference>
<evidence type="ECO:0000313" key="10">
    <source>
        <dbReference type="EMBL" id="MCW8336339.1"/>
    </source>
</evidence>
<dbReference type="PROSITE" id="PS51173">
    <property type="entry name" value="CBM2"/>
    <property type="match status" value="1"/>
</dbReference>
<dbReference type="Proteomes" id="UP001155586">
    <property type="component" value="Unassembled WGS sequence"/>
</dbReference>
<dbReference type="SMART" id="SM00637">
    <property type="entry name" value="CBD_II"/>
    <property type="match status" value="1"/>
</dbReference>
<dbReference type="SUPFAM" id="SSF51445">
    <property type="entry name" value="(Trans)glycosidases"/>
    <property type="match status" value="1"/>
</dbReference>
<evidence type="ECO:0000256" key="7">
    <source>
        <dbReference type="ARBA" id="ARBA00023326"/>
    </source>
</evidence>
<dbReference type="EMBL" id="JAKRRX010000217">
    <property type="protein sequence ID" value="MCW8336339.1"/>
    <property type="molecule type" value="Genomic_DNA"/>
</dbReference>
<dbReference type="PANTHER" id="PTHR35923:SF2">
    <property type="entry name" value="ENDOGLUCANASE"/>
    <property type="match status" value="1"/>
</dbReference>
<feature type="chain" id="PRO_5040852310" description="cellulase" evidence="8">
    <location>
        <begin position="21"/>
        <end position="705"/>
    </location>
</feature>
<keyword evidence="6" id="KW-0326">Glycosidase</keyword>
<evidence type="ECO:0000256" key="6">
    <source>
        <dbReference type="ARBA" id="ARBA00023295"/>
    </source>
</evidence>
<dbReference type="EC" id="3.2.1.4" evidence="2"/>
<dbReference type="InterPro" id="IPR001547">
    <property type="entry name" value="Glyco_hydro_5"/>
</dbReference>
<evidence type="ECO:0000256" key="4">
    <source>
        <dbReference type="ARBA" id="ARBA00023001"/>
    </source>
</evidence>
<evidence type="ECO:0000256" key="1">
    <source>
        <dbReference type="ARBA" id="ARBA00000966"/>
    </source>
</evidence>
<dbReference type="Gene3D" id="3.20.20.80">
    <property type="entry name" value="Glycosidases"/>
    <property type="match status" value="1"/>
</dbReference>
<protein>
    <recommendedName>
        <fullName evidence="2">cellulase</fullName>
        <ecNumber evidence="2">3.2.1.4</ecNumber>
    </recommendedName>
</protein>
<keyword evidence="7" id="KW-0624">Polysaccharide degradation</keyword>
<reference evidence="10" key="1">
    <citation type="submission" date="2022-02" db="EMBL/GenBank/DDBJ databases">
        <title>Vibrio sp. nov., a new bacterium isolated from Bohai sea, China.</title>
        <authorList>
            <person name="Yuan Y."/>
        </authorList>
    </citation>
    <scope>NUCLEOTIDE SEQUENCE</scope>
    <source>
        <strain evidence="10">DBSS07</strain>
    </source>
</reference>
<accession>A0A9X3HU72</accession>
<dbReference type="InterPro" id="IPR001919">
    <property type="entry name" value="CBD2"/>
</dbReference>
<dbReference type="SUPFAM" id="SSF49384">
    <property type="entry name" value="Carbohydrate-binding domain"/>
    <property type="match status" value="1"/>
</dbReference>
<dbReference type="Pfam" id="PF00553">
    <property type="entry name" value="CBM_2"/>
    <property type="match status" value="1"/>
</dbReference>
<gene>
    <name evidence="10" type="ORF">MD483_21235</name>
</gene>